<dbReference type="AlphaFoldDB" id="A0A3S5AD57"/>
<sequence length="201" mass="22205">MNFYLRVLSVSNKSRNHEFTLDDLISHCADSRDTLDCLDDDDQSSDPSSLRKLRALGTAFALSSGDLPSDGIRKNRRKKHLSHGIFSSDDSGDESDHSDDSTQGLAGDRSDGELEDDDEYESEMLARGIEEREEDDNDDDEDDGEVDLASPLRIKQQRHQDSDSNLPVFSGPKSDSAAIHSILPVPIQAPETLISTKPCKL</sequence>
<proteinExistence type="predicted"/>
<dbReference type="EMBL" id="CAAALY010078781">
    <property type="protein sequence ID" value="VEL26211.1"/>
    <property type="molecule type" value="Genomic_DNA"/>
</dbReference>
<organism evidence="2 3">
    <name type="scientific">Protopolystoma xenopodis</name>
    <dbReference type="NCBI Taxonomy" id="117903"/>
    <lineage>
        <taxon>Eukaryota</taxon>
        <taxon>Metazoa</taxon>
        <taxon>Spiralia</taxon>
        <taxon>Lophotrochozoa</taxon>
        <taxon>Platyhelminthes</taxon>
        <taxon>Monogenea</taxon>
        <taxon>Polyopisthocotylea</taxon>
        <taxon>Polystomatidea</taxon>
        <taxon>Polystomatidae</taxon>
        <taxon>Protopolystoma</taxon>
    </lineage>
</organism>
<evidence type="ECO:0000256" key="1">
    <source>
        <dbReference type="SAM" id="MobiDB-lite"/>
    </source>
</evidence>
<name>A0A3S5AD57_9PLAT</name>
<evidence type="ECO:0000313" key="3">
    <source>
        <dbReference type="Proteomes" id="UP000784294"/>
    </source>
</evidence>
<evidence type="ECO:0000313" key="2">
    <source>
        <dbReference type="EMBL" id="VEL26211.1"/>
    </source>
</evidence>
<feature type="compositionally biased region" description="Acidic residues" evidence="1">
    <location>
        <begin position="131"/>
        <end position="146"/>
    </location>
</feature>
<gene>
    <name evidence="2" type="ORF">PXEA_LOCUS19651</name>
</gene>
<reference evidence="2" key="1">
    <citation type="submission" date="2018-11" db="EMBL/GenBank/DDBJ databases">
        <authorList>
            <consortium name="Pathogen Informatics"/>
        </authorList>
    </citation>
    <scope>NUCLEOTIDE SEQUENCE</scope>
</reference>
<feature type="region of interest" description="Disordered" evidence="1">
    <location>
        <begin position="64"/>
        <end position="176"/>
    </location>
</feature>
<keyword evidence="3" id="KW-1185">Reference proteome</keyword>
<dbReference type="Proteomes" id="UP000784294">
    <property type="component" value="Unassembled WGS sequence"/>
</dbReference>
<accession>A0A3S5AD57</accession>
<protein>
    <submittedName>
        <fullName evidence="2">Uncharacterized protein</fullName>
    </submittedName>
</protein>
<feature type="compositionally biased region" description="Acidic residues" evidence="1">
    <location>
        <begin position="113"/>
        <end position="122"/>
    </location>
</feature>
<comment type="caution">
    <text evidence="2">The sequence shown here is derived from an EMBL/GenBank/DDBJ whole genome shotgun (WGS) entry which is preliminary data.</text>
</comment>